<dbReference type="AlphaFoldDB" id="A0A5P8E4K8"/>
<accession>A0A5P8E4K8</accession>
<gene>
    <name evidence="1" type="ORF">C7Y71_002265</name>
</gene>
<dbReference type="EMBL" id="CP033459">
    <property type="protein sequence ID" value="QFQ11943.1"/>
    <property type="molecule type" value="Genomic_DNA"/>
</dbReference>
<sequence>MEKETLVDYLLNIYNQIVQDLIRDRKGRQYYENVDSVRCEFQQNYNCFIDFITSLVKDYIVDVHTLNHDLLFESFSNILNTEVNDGFKEYGSKYYGVFCCNGFEYTCRLQAYTTDNYNQASINLYKLHGSVNYVPFYKKGVDGISRKIAYLKSNKGINITQLYMEDENKGEFIYSESERHYDFLTGTTKAIRYNDFFFQELFCNFKCNLKNAEKLIIIGYGGKDKEINKYIVDNFDYEHKPVFIVDPKPSETLMNFANRINAQIIEKTVSEIDGSDFESSK</sequence>
<keyword evidence="2" id="KW-1185">Reference proteome</keyword>
<evidence type="ECO:0000313" key="2">
    <source>
        <dbReference type="Proteomes" id="UP000249375"/>
    </source>
</evidence>
<proteinExistence type="predicted"/>
<dbReference type="OrthoDB" id="1082259at2"/>
<evidence type="ECO:0000313" key="1">
    <source>
        <dbReference type="EMBL" id="QFQ11943.1"/>
    </source>
</evidence>
<name>A0A5P8E4K8_9BACT</name>
<reference evidence="1 2" key="1">
    <citation type="submission" date="2018-11" db="EMBL/GenBank/DDBJ databases">
        <authorList>
            <person name="Na S.W."/>
            <person name="Baik M."/>
        </authorList>
    </citation>
    <scope>NUCLEOTIDE SEQUENCE [LARGE SCALE GENOMIC DNA]</scope>
    <source>
        <strain evidence="1 2">E39</strain>
    </source>
</reference>
<organism evidence="1 2">
    <name type="scientific">Pseudoprevotella muciniphila</name>
    <dbReference type="NCBI Taxonomy" id="2133944"/>
    <lineage>
        <taxon>Bacteria</taxon>
        <taxon>Pseudomonadati</taxon>
        <taxon>Bacteroidota</taxon>
        <taxon>Bacteroidia</taxon>
        <taxon>Bacteroidales</taxon>
        <taxon>Prevotellaceae</taxon>
        <taxon>Pseudoprevotella</taxon>
    </lineage>
</organism>
<protein>
    <recommendedName>
        <fullName evidence="3">SIR2-like domain-containing protein</fullName>
    </recommendedName>
</protein>
<dbReference type="Proteomes" id="UP000249375">
    <property type="component" value="Chromosome"/>
</dbReference>
<evidence type="ECO:0008006" key="3">
    <source>
        <dbReference type="Google" id="ProtNLM"/>
    </source>
</evidence>
<dbReference type="KEGG" id="alq:C7Y71_002265"/>